<evidence type="ECO:0000313" key="6">
    <source>
        <dbReference type="EMBL" id="CCD25436.1"/>
    </source>
</evidence>
<dbReference type="AlphaFoldDB" id="G0WCC5"/>
<name>G0WCC5_NAUDC</name>
<dbReference type="CDD" id="cd22933">
    <property type="entry name" value="HFD_HFI1"/>
    <property type="match status" value="1"/>
</dbReference>
<dbReference type="RefSeq" id="XP_003670679.1">
    <property type="nucleotide sequence ID" value="XM_003670631.1"/>
</dbReference>
<evidence type="ECO:0000256" key="1">
    <source>
        <dbReference type="ARBA" id="ARBA00004123"/>
    </source>
</evidence>
<sequence length="510" mass="57155">MSTTLSQEQKPMTPNYVNSNMSQQQTPHSSGVTVGGGGAVSMMTPSSFQNSLGTQQHGHTDDADEHSDPDEKNLIPSVNKRLDLSPMIEKFTSILGRPNWIKYAQLLSLFILGKLSRKELSRELEFIFNSVGIHNVSSSSNKKLHIDIATIAGDTLSLKRQRKRLHNKRILTRLHNQLLLGVLTNSLKDSPLSKKGSRFGFQNASSSSSSSSGTNVGISASTNKNMKRSNKTSSQIEIYKKIVLSLPIADRNRLKLITKDAGKQGFIYCSVLQSRLNIVPKIPIVSEPETLKRIKSNNLKTPLEWSQDIMNGFNTPLCTDNYSLPDVDSLYLKMTGISREHGLVGNVDTRCIDILMMGLDHYLKNIIEFTIDSVRYRKKKYSDYYDLDDDIGFYKPVTGAETIGDDSSSDNKKQDRDDENAKDIISLTNEDLYNTLNIFPNLIESTTSAYYNLTNLGLLNDDELVVGKSSIEDLPEFQLNEKPTFTPIDEKNIGTREELNWLIKDILTNE</sequence>
<feature type="compositionally biased region" description="Polar residues" evidence="5">
    <location>
        <begin position="43"/>
        <end position="57"/>
    </location>
</feature>
<gene>
    <name evidence="6" type="primary">NDAI0F01170</name>
    <name evidence="6" type="ordered locus">NDAI_0F01170</name>
</gene>
<keyword evidence="3" id="KW-0804">Transcription</keyword>
<dbReference type="eggNOG" id="ENOG502RX84">
    <property type="taxonomic scope" value="Eukaryota"/>
</dbReference>
<dbReference type="GO" id="GO:0003713">
    <property type="term" value="F:transcription coactivator activity"/>
    <property type="evidence" value="ECO:0007669"/>
    <property type="project" value="EnsemblFungi"/>
</dbReference>
<dbReference type="OrthoDB" id="10264870at2759"/>
<protein>
    <recommendedName>
        <fullName evidence="8">Transcriptional coactivator HFI1/ADA1</fullName>
    </recommendedName>
</protein>
<dbReference type="PANTHER" id="PTHR21277:SF5">
    <property type="entry name" value="TRANSCRIPTIONAL ADAPTER 1"/>
    <property type="match status" value="1"/>
</dbReference>
<accession>G0WCC5</accession>
<proteinExistence type="predicted"/>
<dbReference type="Proteomes" id="UP000000689">
    <property type="component" value="Chromosome 6"/>
</dbReference>
<feature type="region of interest" description="Disordered" evidence="5">
    <location>
        <begin position="1"/>
        <end position="76"/>
    </location>
</feature>
<dbReference type="InterPro" id="IPR024738">
    <property type="entry name" value="Hfi1/Tada1"/>
</dbReference>
<dbReference type="PANTHER" id="PTHR21277">
    <property type="entry name" value="TRANSCRIPTIONAL ADAPTER 1"/>
    <property type="match status" value="1"/>
</dbReference>
<dbReference type="STRING" id="1071378.G0WCC5"/>
<dbReference type="Pfam" id="PF12767">
    <property type="entry name" value="SAGA-Tad1"/>
    <property type="match status" value="1"/>
</dbReference>
<evidence type="ECO:0000256" key="3">
    <source>
        <dbReference type="ARBA" id="ARBA00023163"/>
    </source>
</evidence>
<evidence type="ECO:0000256" key="2">
    <source>
        <dbReference type="ARBA" id="ARBA00023015"/>
    </source>
</evidence>
<evidence type="ECO:0000256" key="5">
    <source>
        <dbReference type="SAM" id="MobiDB-lite"/>
    </source>
</evidence>
<dbReference type="GeneID" id="11499175"/>
<evidence type="ECO:0008006" key="8">
    <source>
        <dbReference type="Google" id="ProtNLM"/>
    </source>
</evidence>
<organism evidence="6 7">
    <name type="scientific">Naumovozyma dairenensis (strain ATCC 10597 / BCRC 20456 / CBS 421 / NBRC 0211 / NRRL Y-12639)</name>
    <name type="common">Saccharomyces dairenensis</name>
    <dbReference type="NCBI Taxonomy" id="1071378"/>
    <lineage>
        <taxon>Eukaryota</taxon>
        <taxon>Fungi</taxon>
        <taxon>Dikarya</taxon>
        <taxon>Ascomycota</taxon>
        <taxon>Saccharomycotina</taxon>
        <taxon>Saccharomycetes</taxon>
        <taxon>Saccharomycetales</taxon>
        <taxon>Saccharomycetaceae</taxon>
        <taxon>Naumovozyma</taxon>
    </lineage>
</organism>
<dbReference type="GO" id="GO:0006357">
    <property type="term" value="P:regulation of transcription by RNA polymerase II"/>
    <property type="evidence" value="ECO:0007669"/>
    <property type="project" value="EnsemblFungi"/>
</dbReference>
<keyword evidence="2" id="KW-0805">Transcription regulation</keyword>
<feature type="compositionally biased region" description="Polar residues" evidence="5">
    <location>
        <begin position="1"/>
        <end position="28"/>
    </location>
</feature>
<dbReference type="KEGG" id="ndi:NDAI_0F01170"/>
<keyword evidence="7" id="KW-1185">Reference proteome</keyword>
<dbReference type="GO" id="GO:0006325">
    <property type="term" value="P:chromatin organization"/>
    <property type="evidence" value="ECO:0007669"/>
    <property type="project" value="EnsemblFungi"/>
</dbReference>
<feature type="region of interest" description="Disordered" evidence="5">
    <location>
        <begin position="201"/>
        <end position="231"/>
    </location>
</feature>
<feature type="compositionally biased region" description="Polar residues" evidence="5">
    <location>
        <begin position="213"/>
        <end position="224"/>
    </location>
</feature>
<dbReference type="GO" id="GO:0046695">
    <property type="term" value="C:SLIK (SAGA-like) complex"/>
    <property type="evidence" value="ECO:0007669"/>
    <property type="project" value="EnsemblFungi"/>
</dbReference>
<evidence type="ECO:0000256" key="4">
    <source>
        <dbReference type="ARBA" id="ARBA00023242"/>
    </source>
</evidence>
<dbReference type="GO" id="GO:0000124">
    <property type="term" value="C:SAGA complex"/>
    <property type="evidence" value="ECO:0007669"/>
    <property type="project" value="EnsemblFungi"/>
</dbReference>
<keyword evidence="4" id="KW-0539">Nucleus</keyword>
<comment type="subcellular location">
    <subcellularLocation>
        <location evidence="1">Nucleus</location>
    </subcellularLocation>
</comment>
<dbReference type="GO" id="GO:0006366">
    <property type="term" value="P:transcription by RNA polymerase II"/>
    <property type="evidence" value="ECO:0007669"/>
    <property type="project" value="EnsemblFungi"/>
</dbReference>
<evidence type="ECO:0000313" key="7">
    <source>
        <dbReference type="Proteomes" id="UP000000689"/>
    </source>
</evidence>
<dbReference type="OMA" id="NWLIKDI"/>
<dbReference type="GO" id="GO:0005634">
    <property type="term" value="C:nucleus"/>
    <property type="evidence" value="ECO:0007669"/>
    <property type="project" value="UniProtKB-SubCell"/>
</dbReference>
<dbReference type="EMBL" id="HE580272">
    <property type="protein sequence ID" value="CCD25436.1"/>
    <property type="molecule type" value="Genomic_DNA"/>
</dbReference>
<dbReference type="HOGENOM" id="CLU_033254_1_0_1"/>
<reference evidence="6 7" key="1">
    <citation type="journal article" date="2011" name="Proc. Natl. Acad. Sci. U.S.A.">
        <title>Evolutionary erosion of yeast sex chromosomes by mating-type switching accidents.</title>
        <authorList>
            <person name="Gordon J.L."/>
            <person name="Armisen D."/>
            <person name="Proux-Wera E."/>
            <person name="Oheigeartaigh S.S."/>
            <person name="Byrne K.P."/>
            <person name="Wolfe K.H."/>
        </authorList>
    </citation>
    <scope>NUCLEOTIDE SEQUENCE [LARGE SCALE GENOMIC DNA]</scope>
    <source>
        <strain evidence="7">ATCC 10597 / BCRC 20456 / CBS 421 / NBRC 0211 / NRRL Y-12639</strain>
    </source>
</reference>